<dbReference type="PRINTS" id="PR00149">
    <property type="entry name" value="FUMRATELYASE"/>
</dbReference>
<evidence type="ECO:0000256" key="3">
    <source>
        <dbReference type="ARBA" id="ARBA00022755"/>
    </source>
</evidence>
<evidence type="ECO:0000256" key="1">
    <source>
        <dbReference type="ARBA" id="ARBA00004706"/>
    </source>
</evidence>
<dbReference type="GO" id="GO:0004018">
    <property type="term" value="F:N6-(1,2-dicarboxyethyl)AMP AMP-lyase (fumarate-forming) activity"/>
    <property type="evidence" value="ECO:0007669"/>
    <property type="project" value="InterPro"/>
</dbReference>
<dbReference type="Gene3D" id="1.10.275.10">
    <property type="entry name" value="Fumarase/aspartase (N-terminal domain)"/>
    <property type="match status" value="1"/>
</dbReference>
<proteinExistence type="predicted"/>
<reference evidence="7 8" key="1">
    <citation type="journal article" date="2014" name="PLoS Genet.">
        <title>Phylogenetically driven sequencing of extremely halophilic archaea reveals strategies for static and dynamic osmo-response.</title>
        <authorList>
            <person name="Becker E.A."/>
            <person name="Seitzer P.M."/>
            <person name="Tritt A."/>
            <person name="Larsen D."/>
            <person name="Krusor M."/>
            <person name="Yao A.I."/>
            <person name="Wu D."/>
            <person name="Madern D."/>
            <person name="Eisen J.A."/>
            <person name="Darling A.E."/>
            <person name="Facciotti M.T."/>
        </authorList>
    </citation>
    <scope>NUCLEOTIDE SEQUENCE [LARGE SCALE GENOMIC DNA]</scope>
    <source>
        <strain evidence="7 8">JCM 13561</strain>
    </source>
</reference>
<name>M0NXI3_9EURY</name>
<dbReference type="InterPro" id="IPR008948">
    <property type="entry name" value="L-Aspartase-like"/>
</dbReference>
<dbReference type="Pfam" id="PF00206">
    <property type="entry name" value="Lyase_1"/>
    <property type="match status" value="1"/>
</dbReference>
<comment type="pathway">
    <text evidence="2">Purine metabolism; AMP biosynthesis via de novo pathway; AMP from IMP: step 2/2.</text>
</comment>
<comment type="pathway">
    <text evidence="1">Purine metabolism; IMP biosynthesis via de novo pathway; 5-amino-1-(5-phospho-D-ribosyl)imidazole-4-carboxamide from 5-amino-1-(5-phospho-D-ribosyl)imidazole-4-carboxylate: step 2/2.</text>
</comment>
<dbReference type="Pfam" id="PF08328">
    <property type="entry name" value="ASL_C"/>
    <property type="match status" value="1"/>
</dbReference>
<dbReference type="InterPro" id="IPR000362">
    <property type="entry name" value="Fumarate_lyase_fam"/>
</dbReference>
<feature type="region of interest" description="Disordered" evidence="4">
    <location>
        <begin position="1"/>
        <end position="24"/>
    </location>
</feature>
<evidence type="ECO:0000259" key="5">
    <source>
        <dbReference type="Pfam" id="PF00206"/>
    </source>
</evidence>
<dbReference type="InterPro" id="IPR022761">
    <property type="entry name" value="Fumarate_lyase_N"/>
</dbReference>
<dbReference type="EMBL" id="AOJF01000028">
    <property type="protein sequence ID" value="EMA62652.1"/>
    <property type="molecule type" value="Genomic_DNA"/>
</dbReference>
<dbReference type="Proteomes" id="UP000011581">
    <property type="component" value="Unassembled WGS sequence"/>
</dbReference>
<evidence type="ECO:0000313" key="7">
    <source>
        <dbReference type="EMBL" id="EMA62652.1"/>
    </source>
</evidence>
<evidence type="ECO:0000256" key="4">
    <source>
        <dbReference type="SAM" id="MobiDB-lite"/>
    </source>
</evidence>
<evidence type="ECO:0000256" key="2">
    <source>
        <dbReference type="ARBA" id="ARBA00004734"/>
    </source>
</evidence>
<dbReference type="PROSITE" id="PS00163">
    <property type="entry name" value="FUMARATE_LYASES"/>
    <property type="match status" value="1"/>
</dbReference>
<dbReference type="Gene3D" id="1.10.40.30">
    <property type="entry name" value="Fumarase/aspartase (C-terminal domain)"/>
    <property type="match status" value="1"/>
</dbReference>
<feature type="domain" description="Adenylosuccinate lyase PurB C-terminal" evidence="6">
    <location>
        <begin position="386"/>
        <end position="500"/>
    </location>
</feature>
<organism evidence="7 8">
    <name type="scientific">Halorubrum distributum JCM 13561</name>
    <dbReference type="NCBI Taxonomy" id="1227483"/>
    <lineage>
        <taxon>Archaea</taxon>
        <taxon>Methanobacteriati</taxon>
        <taxon>Methanobacteriota</taxon>
        <taxon>Stenosarchaea group</taxon>
        <taxon>Halobacteria</taxon>
        <taxon>Halobacteriales</taxon>
        <taxon>Haloferacaceae</taxon>
        <taxon>Halorubrum</taxon>
        <taxon>Halorubrum distributum group</taxon>
    </lineage>
</organism>
<dbReference type="PANTHER" id="PTHR43411:SF1">
    <property type="entry name" value="ADENYLOSUCCINATE LYASE"/>
    <property type="match status" value="1"/>
</dbReference>
<dbReference type="GO" id="GO:0006188">
    <property type="term" value="P:IMP biosynthetic process"/>
    <property type="evidence" value="ECO:0007669"/>
    <property type="project" value="InterPro"/>
</dbReference>
<dbReference type="InterPro" id="IPR047136">
    <property type="entry name" value="PurB_bact"/>
</dbReference>
<protein>
    <submittedName>
        <fullName evidence="7">Adenylosuccinate lyase</fullName>
        <ecNumber evidence="7">4.3.2.2</ecNumber>
    </submittedName>
</protein>
<comment type="caution">
    <text evidence="7">The sequence shown here is derived from an EMBL/GenBank/DDBJ whole genome shotgun (WGS) entry which is preliminary data.</text>
</comment>
<evidence type="ECO:0000259" key="6">
    <source>
        <dbReference type="Pfam" id="PF08328"/>
    </source>
</evidence>
<keyword evidence="7" id="KW-0456">Lyase</keyword>
<sequence>MTDDPEPTADGSGPTADAIAGLSRSDPLAAVSPLDGRYAGRTAPLSPYASEAALMRARTRVEVEYLLALGGLDAIPIGFDEATEAALRRIYEEFDAEDARLIKALETEGAAGYDATNHDVKAVEYFLRVRLAEVAEEGESGAGESGAGESDAGEASDAPLDDAESLYPWIHFGLTSEDVNNLAHRLLVKPAVSEVIVPAVREVRDALVELAQDHRDTPMLARTHGQPATPTTFGKEMAVYAARLGRALGRVVVANEDLSGKLAGASGTFAAHRAAYPDVDWRGFSESFVRGLELEHTALATQVNPCDDLAALFDALRGVNNVLLDLDLDAWLYVSDRYLGQEAVEGETGSSTMPHKVNPIDFENSEGNLSKANSDLTFLADYVTTSRLQRDLSDSTVKRNVGAALAHCLIGYSKAADGLGKVVPNETVMREELDATPEVIGEAVQTVLRREGDTEAYERVKELSRGRSVTLDDFRELFDELDVDDGVREELKTLTPAGYTGFADELVDEIDGVGGPADE</sequence>
<dbReference type="EC" id="4.3.2.2" evidence="7"/>
<dbReference type="InterPro" id="IPR020557">
    <property type="entry name" value="Fumarate_lyase_CS"/>
</dbReference>
<dbReference type="PANTHER" id="PTHR43411">
    <property type="entry name" value="ADENYLOSUCCINATE LYASE"/>
    <property type="match status" value="1"/>
</dbReference>
<dbReference type="PATRIC" id="fig|1227483.3.peg.897"/>
<dbReference type="InterPro" id="IPR013539">
    <property type="entry name" value="PurB_C"/>
</dbReference>
<dbReference type="SUPFAM" id="SSF48557">
    <property type="entry name" value="L-aspartase-like"/>
    <property type="match status" value="1"/>
</dbReference>
<dbReference type="Gene3D" id="1.20.200.10">
    <property type="entry name" value="Fumarase/aspartase (Central domain)"/>
    <property type="match status" value="1"/>
</dbReference>
<dbReference type="InterPro" id="IPR024083">
    <property type="entry name" value="Fumarase/histidase_N"/>
</dbReference>
<keyword evidence="3" id="KW-0658">Purine biosynthesis</keyword>
<dbReference type="AlphaFoldDB" id="M0NXI3"/>
<gene>
    <name evidence="7" type="ORF">C470_04575</name>
</gene>
<evidence type="ECO:0000313" key="8">
    <source>
        <dbReference type="Proteomes" id="UP000011581"/>
    </source>
</evidence>
<feature type="domain" description="Fumarate lyase N-terminal" evidence="5">
    <location>
        <begin position="78"/>
        <end position="369"/>
    </location>
</feature>
<feature type="region of interest" description="Disordered" evidence="4">
    <location>
        <begin position="137"/>
        <end position="159"/>
    </location>
</feature>
<dbReference type="RefSeq" id="WP_008365595.1">
    <property type="nucleotide sequence ID" value="NZ_AOJF01000028.1"/>
</dbReference>
<dbReference type="NCBIfam" id="NF006764">
    <property type="entry name" value="PRK09285.1"/>
    <property type="match status" value="1"/>
</dbReference>
<accession>M0NXI3</accession>